<feature type="transmembrane region" description="Helical" evidence="1">
    <location>
        <begin position="100"/>
        <end position="121"/>
    </location>
</feature>
<name>A0A2T0W721_9LACT</name>
<keyword evidence="3" id="KW-1185">Reference proteome</keyword>
<accession>A0A2T0W721</accession>
<feature type="transmembrane region" description="Helical" evidence="1">
    <location>
        <begin position="127"/>
        <end position="148"/>
    </location>
</feature>
<comment type="caution">
    <text evidence="2">The sequence shown here is derived from an EMBL/GenBank/DDBJ whole genome shotgun (WGS) entry which is preliminary data.</text>
</comment>
<sequence>MGEKLYLIVYEFSKLLLSFMLINGLWIIVNVPILILLIQSAVTTELSSLLILLPLTSLLLPFIFFPGLQAVISSVRAVIREDAYGHPIDFFTFYKAGYKSSFLIGVGFSGIITAVGLTLYMNREGLILINTVLVVILFYTTILTFYSLYLDAHYKMPISWIVKKAIVYIIKSPFYTTAVFLAFILIQYIMVTVSLILYILFGLTLTIYFSYYLFLRRLEIKNKK</sequence>
<keyword evidence="1" id="KW-0472">Membrane</keyword>
<keyword evidence="1" id="KW-1133">Transmembrane helix</keyword>
<protein>
    <submittedName>
        <fullName evidence="2">Uncharacterized protein DUF624</fullName>
    </submittedName>
</protein>
<gene>
    <name evidence="2" type="ORF">CLV38_11146</name>
</gene>
<keyword evidence="1" id="KW-0812">Transmembrane</keyword>
<organism evidence="2 3">
    <name type="scientific">Alkalibacterium olivapovliticus</name>
    <dbReference type="NCBI Taxonomy" id="99907"/>
    <lineage>
        <taxon>Bacteria</taxon>
        <taxon>Bacillati</taxon>
        <taxon>Bacillota</taxon>
        <taxon>Bacilli</taxon>
        <taxon>Lactobacillales</taxon>
        <taxon>Carnobacteriaceae</taxon>
        <taxon>Alkalibacterium</taxon>
    </lineage>
</organism>
<evidence type="ECO:0000256" key="1">
    <source>
        <dbReference type="SAM" id="Phobius"/>
    </source>
</evidence>
<proteinExistence type="predicted"/>
<reference evidence="2 3" key="1">
    <citation type="submission" date="2018-03" db="EMBL/GenBank/DDBJ databases">
        <title>Genomic Encyclopedia of Archaeal and Bacterial Type Strains, Phase II (KMG-II): from individual species to whole genera.</title>
        <authorList>
            <person name="Goeker M."/>
        </authorList>
    </citation>
    <scope>NUCLEOTIDE SEQUENCE [LARGE SCALE GENOMIC DNA]</scope>
    <source>
        <strain evidence="2 3">DSM 13175</strain>
    </source>
</reference>
<evidence type="ECO:0000313" key="2">
    <source>
        <dbReference type="EMBL" id="PRY82496.1"/>
    </source>
</evidence>
<feature type="transmembrane region" description="Helical" evidence="1">
    <location>
        <begin position="195"/>
        <end position="215"/>
    </location>
</feature>
<feature type="transmembrane region" description="Helical" evidence="1">
    <location>
        <begin position="168"/>
        <end position="189"/>
    </location>
</feature>
<dbReference type="EMBL" id="PVTO01000011">
    <property type="protein sequence ID" value="PRY82496.1"/>
    <property type="molecule type" value="Genomic_DNA"/>
</dbReference>
<dbReference type="AlphaFoldDB" id="A0A2T0W721"/>
<dbReference type="OrthoDB" id="2166392at2"/>
<dbReference type="Proteomes" id="UP000238205">
    <property type="component" value="Unassembled WGS sequence"/>
</dbReference>
<dbReference type="RefSeq" id="WP_106193299.1">
    <property type="nucleotide sequence ID" value="NZ_PVTO01000011.1"/>
</dbReference>
<feature type="transmembrane region" description="Helical" evidence="1">
    <location>
        <begin position="12"/>
        <end position="38"/>
    </location>
</feature>
<evidence type="ECO:0000313" key="3">
    <source>
        <dbReference type="Proteomes" id="UP000238205"/>
    </source>
</evidence>
<feature type="transmembrane region" description="Helical" evidence="1">
    <location>
        <begin position="58"/>
        <end position="79"/>
    </location>
</feature>